<evidence type="ECO:0000313" key="3">
    <source>
        <dbReference type="Proteomes" id="UP000008827"/>
    </source>
</evidence>
<gene>
    <name evidence="1" type="ORF">GLYMA_17G205400</name>
</gene>
<accession>A0A0R0FNW4</accession>
<dbReference type="EnsemblPlants" id="KRH05074">
    <property type="protein sequence ID" value="KRH05074"/>
    <property type="gene ID" value="GLYMA_17G205400"/>
</dbReference>
<reference evidence="2" key="2">
    <citation type="submission" date="2018-02" db="UniProtKB">
        <authorList>
            <consortium name="EnsemblPlants"/>
        </authorList>
    </citation>
    <scope>IDENTIFICATION</scope>
    <source>
        <strain evidence="2">Williams 82</strain>
    </source>
</reference>
<sequence length="49" mass="5818">MSFKVMNGIFHIYYLIRTGGSWLYCLKTFITRIYSHYLCLYVACTNPSK</sequence>
<dbReference type="Proteomes" id="UP000008827">
    <property type="component" value="Chromosome 17"/>
</dbReference>
<dbReference type="EMBL" id="CM000850">
    <property type="protein sequence ID" value="KRH05074.1"/>
    <property type="molecule type" value="Genomic_DNA"/>
</dbReference>
<protein>
    <submittedName>
        <fullName evidence="1 2">Uncharacterized protein</fullName>
    </submittedName>
</protein>
<organism evidence="1">
    <name type="scientific">Glycine max</name>
    <name type="common">Soybean</name>
    <name type="synonym">Glycine hispida</name>
    <dbReference type="NCBI Taxonomy" id="3847"/>
    <lineage>
        <taxon>Eukaryota</taxon>
        <taxon>Viridiplantae</taxon>
        <taxon>Streptophyta</taxon>
        <taxon>Embryophyta</taxon>
        <taxon>Tracheophyta</taxon>
        <taxon>Spermatophyta</taxon>
        <taxon>Magnoliopsida</taxon>
        <taxon>eudicotyledons</taxon>
        <taxon>Gunneridae</taxon>
        <taxon>Pentapetalae</taxon>
        <taxon>rosids</taxon>
        <taxon>fabids</taxon>
        <taxon>Fabales</taxon>
        <taxon>Fabaceae</taxon>
        <taxon>Papilionoideae</taxon>
        <taxon>50 kb inversion clade</taxon>
        <taxon>NPAAA clade</taxon>
        <taxon>indigoferoid/millettioid clade</taxon>
        <taxon>Phaseoleae</taxon>
        <taxon>Glycine</taxon>
        <taxon>Glycine subgen. Soja</taxon>
    </lineage>
</organism>
<proteinExistence type="predicted"/>
<name>A0A0R0FNW4_SOYBN</name>
<evidence type="ECO:0000313" key="1">
    <source>
        <dbReference type="EMBL" id="KRH05074.1"/>
    </source>
</evidence>
<reference evidence="1 2" key="1">
    <citation type="journal article" date="2010" name="Nature">
        <title>Genome sequence of the palaeopolyploid soybean.</title>
        <authorList>
            <person name="Schmutz J."/>
            <person name="Cannon S.B."/>
            <person name="Schlueter J."/>
            <person name="Ma J."/>
            <person name="Mitros T."/>
            <person name="Nelson W."/>
            <person name="Hyten D.L."/>
            <person name="Song Q."/>
            <person name="Thelen J.J."/>
            <person name="Cheng J."/>
            <person name="Xu D."/>
            <person name="Hellsten U."/>
            <person name="May G.D."/>
            <person name="Yu Y."/>
            <person name="Sakurai T."/>
            <person name="Umezawa T."/>
            <person name="Bhattacharyya M.K."/>
            <person name="Sandhu D."/>
            <person name="Valliyodan B."/>
            <person name="Lindquist E."/>
            <person name="Peto M."/>
            <person name="Grant D."/>
            <person name="Shu S."/>
            <person name="Goodstein D."/>
            <person name="Barry K."/>
            <person name="Futrell-Griggs M."/>
            <person name="Abernathy B."/>
            <person name="Du J."/>
            <person name="Tian Z."/>
            <person name="Zhu L."/>
            <person name="Gill N."/>
            <person name="Joshi T."/>
            <person name="Libault M."/>
            <person name="Sethuraman A."/>
            <person name="Zhang X.-C."/>
            <person name="Shinozaki K."/>
            <person name="Nguyen H.T."/>
            <person name="Wing R.A."/>
            <person name="Cregan P."/>
            <person name="Specht J."/>
            <person name="Grimwood J."/>
            <person name="Rokhsar D."/>
            <person name="Stacey G."/>
            <person name="Shoemaker R.C."/>
            <person name="Jackson S.A."/>
        </authorList>
    </citation>
    <scope>NUCLEOTIDE SEQUENCE [LARGE SCALE GENOMIC DNA]</scope>
    <source>
        <strain evidence="2">cv. Williams 82</strain>
        <tissue evidence="1">Callus</tissue>
    </source>
</reference>
<reference evidence="1" key="3">
    <citation type="submission" date="2018-07" db="EMBL/GenBank/DDBJ databases">
        <title>WGS assembly of Glycine max.</title>
        <authorList>
            <person name="Schmutz J."/>
            <person name="Cannon S."/>
            <person name="Schlueter J."/>
            <person name="Ma J."/>
            <person name="Mitros T."/>
            <person name="Nelson W."/>
            <person name="Hyten D."/>
            <person name="Song Q."/>
            <person name="Thelen J."/>
            <person name="Cheng J."/>
            <person name="Xu D."/>
            <person name="Hellsten U."/>
            <person name="May G."/>
            <person name="Yu Y."/>
            <person name="Sakurai T."/>
            <person name="Umezawa T."/>
            <person name="Bhattacharyya M."/>
            <person name="Sandhu D."/>
            <person name="Valliyodan B."/>
            <person name="Lindquist E."/>
            <person name="Peto M."/>
            <person name="Grant D."/>
            <person name="Shu S."/>
            <person name="Goodstein D."/>
            <person name="Barry K."/>
            <person name="Futrell-Griggs M."/>
            <person name="Abernathy B."/>
            <person name="Du J."/>
            <person name="Tian Z."/>
            <person name="Zhu L."/>
            <person name="Gill N."/>
            <person name="Joshi T."/>
            <person name="Libault M."/>
            <person name="Sethuraman A."/>
            <person name="Zhang X."/>
            <person name="Shinozaki K."/>
            <person name="Nguyen H."/>
            <person name="Wing R."/>
            <person name="Cregan P."/>
            <person name="Specht J."/>
            <person name="Grimwood J."/>
            <person name="Rokhsar D."/>
            <person name="Stacey G."/>
            <person name="Shoemaker R."/>
            <person name="Jackson S."/>
        </authorList>
    </citation>
    <scope>NUCLEOTIDE SEQUENCE</scope>
    <source>
        <tissue evidence="1">Callus</tissue>
    </source>
</reference>
<dbReference type="InParanoid" id="A0A0R0FNW4"/>
<dbReference type="Gramene" id="KRH05074">
    <property type="protein sequence ID" value="KRH05074"/>
    <property type="gene ID" value="GLYMA_17G205400"/>
</dbReference>
<dbReference type="AlphaFoldDB" id="A0A0R0FNW4"/>
<evidence type="ECO:0000313" key="2">
    <source>
        <dbReference type="EnsemblPlants" id="KRH05074"/>
    </source>
</evidence>
<keyword evidence="3" id="KW-1185">Reference proteome</keyword>